<accession>A0AAP0F8C4</accession>
<gene>
    <name evidence="2" type="ORF">Syun_023136</name>
</gene>
<comment type="caution">
    <text evidence="2">The sequence shown here is derived from an EMBL/GenBank/DDBJ whole genome shotgun (WGS) entry which is preliminary data.</text>
</comment>
<keyword evidence="3" id="KW-1185">Reference proteome</keyword>
<protein>
    <submittedName>
        <fullName evidence="2">Uncharacterized protein</fullName>
    </submittedName>
</protein>
<reference evidence="2 3" key="1">
    <citation type="submission" date="2024-01" db="EMBL/GenBank/DDBJ databases">
        <title>Genome assemblies of Stephania.</title>
        <authorList>
            <person name="Yang L."/>
        </authorList>
    </citation>
    <scope>NUCLEOTIDE SEQUENCE [LARGE SCALE GENOMIC DNA]</scope>
    <source>
        <strain evidence="2">YNDBR</strain>
        <tissue evidence="2">Leaf</tissue>
    </source>
</reference>
<dbReference type="AlphaFoldDB" id="A0AAP0F8C4"/>
<evidence type="ECO:0000256" key="1">
    <source>
        <dbReference type="SAM" id="MobiDB-lite"/>
    </source>
</evidence>
<dbReference type="Proteomes" id="UP001420932">
    <property type="component" value="Unassembled WGS sequence"/>
</dbReference>
<feature type="region of interest" description="Disordered" evidence="1">
    <location>
        <begin position="1"/>
        <end position="26"/>
    </location>
</feature>
<dbReference type="EMBL" id="JBBNAF010000010">
    <property type="protein sequence ID" value="KAK9107125.1"/>
    <property type="molecule type" value="Genomic_DNA"/>
</dbReference>
<evidence type="ECO:0000313" key="2">
    <source>
        <dbReference type="EMBL" id="KAK9107125.1"/>
    </source>
</evidence>
<evidence type="ECO:0000313" key="3">
    <source>
        <dbReference type="Proteomes" id="UP001420932"/>
    </source>
</evidence>
<proteinExistence type="predicted"/>
<feature type="compositionally biased region" description="Basic and acidic residues" evidence="1">
    <location>
        <begin position="1"/>
        <end position="15"/>
    </location>
</feature>
<name>A0AAP0F8C4_9MAGN</name>
<organism evidence="2 3">
    <name type="scientific">Stephania yunnanensis</name>
    <dbReference type="NCBI Taxonomy" id="152371"/>
    <lineage>
        <taxon>Eukaryota</taxon>
        <taxon>Viridiplantae</taxon>
        <taxon>Streptophyta</taxon>
        <taxon>Embryophyta</taxon>
        <taxon>Tracheophyta</taxon>
        <taxon>Spermatophyta</taxon>
        <taxon>Magnoliopsida</taxon>
        <taxon>Ranunculales</taxon>
        <taxon>Menispermaceae</taxon>
        <taxon>Menispermoideae</taxon>
        <taxon>Cissampelideae</taxon>
        <taxon>Stephania</taxon>
    </lineage>
</organism>
<sequence>MRDAKQGAAEGDQRQRQRGSVTTEEKEEIRVRECLIATRVRAGRLGYRPKPESVGLLQRLDDLLELVSLSICLLCCQNILKIFLIRMIEEPAAYGKLGLTNLSKLREECLREFQFVDAYRTIKQSNVN</sequence>